<dbReference type="GO" id="GO:0004347">
    <property type="term" value="F:glucose-6-phosphate isomerase activity"/>
    <property type="evidence" value="ECO:0007669"/>
    <property type="project" value="UniProtKB-EC"/>
</dbReference>
<dbReference type="STRING" id="1357399.HMPREF2087_00664"/>
<dbReference type="NCBIfam" id="NF003016">
    <property type="entry name" value="PRK03868.1"/>
    <property type="match status" value="1"/>
</dbReference>
<evidence type="ECO:0000313" key="10">
    <source>
        <dbReference type="Proteomes" id="UP000018688"/>
    </source>
</evidence>
<dbReference type="eggNOG" id="COG0166">
    <property type="taxonomic scope" value="Bacteria"/>
</dbReference>
<dbReference type="GO" id="GO:0048029">
    <property type="term" value="F:monosaccharide binding"/>
    <property type="evidence" value="ECO:0007669"/>
    <property type="project" value="TreeGrafter"/>
</dbReference>
<dbReference type="GO" id="GO:0005829">
    <property type="term" value="C:cytosol"/>
    <property type="evidence" value="ECO:0007669"/>
    <property type="project" value="TreeGrafter"/>
</dbReference>
<dbReference type="EC" id="5.3.1.9" evidence="3 8"/>
<evidence type="ECO:0000313" key="9">
    <source>
        <dbReference type="EMBL" id="ETD27743.1"/>
    </source>
</evidence>
<reference evidence="9 10" key="1">
    <citation type="submission" date="2013-10" db="EMBL/GenBank/DDBJ databases">
        <title>The Genome Sequence of Helicobacter canis NCTC 12740.</title>
        <authorList>
            <consortium name="The Broad Institute Genomics Platform"/>
            <person name="Earl A."/>
            <person name="Fox J.G."/>
            <person name="Shen Z."/>
            <person name="Young S.K."/>
            <person name="Zeng Q."/>
            <person name="Gargeya S."/>
            <person name="Fitzgerald M."/>
            <person name="Abouelleil A."/>
            <person name="Alvarado L."/>
            <person name="Chapman S.B."/>
            <person name="Gainer-Dewar J."/>
            <person name="Goldberg J."/>
            <person name="Griggs A."/>
            <person name="Gujja S."/>
            <person name="Hansen M."/>
            <person name="Howarth C."/>
            <person name="Imamovic A."/>
            <person name="Ireland A."/>
            <person name="Larimer J."/>
            <person name="McCowan C."/>
            <person name="Murphy C."/>
            <person name="Pearson M."/>
            <person name="Poon T.W."/>
            <person name="Priest M."/>
            <person name="Roberts A."/>
            <person name="Saif S."/>
            <person name="Shea T."/>
            <person name="Sykes S."/>
            <person name="Wortman J."/>
            <person name="Nusbaum C."/>
            <person name="Birren B."/>
        </authorList>
    </citation>
    <scope>NUCLEOTIDE SEQUENCE [LARGE SCALE GENOMIC DNA]</scope>
    <source>
        <strain evidence="9 10">NCTC 12740</strain>
    </source>
</reference>
<evidence type="ECO:0000256" key="2">
    <source>
        <dbReference type="ARBA" id="ARBA00006604"/>
    </source>
</evidence>
<keyword evidence="5 8" id="KW-0324">Glycolysis</keyword>
<dbReference type="InterPro" id="IPR001672">
    <property type="entry name" value="G6P_Isomerase"/>
</dbReference>
<protein>
    <recommendedName>
        <fullName evidence="3 8">Glucose-6-phosphate isomerase</fullName>
        <ecNumber evidence="3 8">5.3.1.9</ecNumber>
    </recommendedName>
</protein>
<evidence type="ECO:0000256" key="7">
    <source>
        <dbReference type="ARBA" id="ARBA00029321"/>
    </source>
</evidence>
<dbReference type="OrthoDB" id="140919at2"/>
<evidence type="ECO:0000256" key="4">
    <source>
        <dbReference type="ARBA" id="ARBA00022432"/>
    </source>
</evidence>
<dbReference type="SUPFAM" id="SSF53697">
    <property type="entry name" value="SIS domain"/>
    <property type="match status" value="1"/>
</dbReference>
<dbReference type="PATRIC" id="fig|1357399.3.peg.695"/>
<evidence type="ECO:0000256" key="5">
    <source>
        <dbReference type="ARBA" id="ARBA00023152"/>
    </source>
</evidence>
<name>V8CK14_9HELI</name>
<organism evidence="9 10">
    <name type="scientific">Helicobacter canis NCTC 12740</name>
    <dbReference type="NCBI Taxonomy" id="1357399"/>
    <lineage>
        <taxon>Bacteria</taxon>
        <taxon>Pseudomonadati</taxon>
        <taxon>Campylobacterota</taxon>
        <taxon>Epsilonproteobacteria</taxon>
        <taxon>Campylobacterales</taxon>
        <taxon>Helicobacteraceae</taxon>
        <taxon>Helicobacter</taxon>
    </lineage>
</organism>
<dbReference type="CDD" id="cd05016">
    <property type="entry name" value="SIS_PGI_2"/>
    <property type="match status" value="1"/>
</dbReference>
<keyword evidence="6 8" id="KW-0413">Isomerase</keyword>
<evidence type="ECO:0000256" key="3">
    <source>
        <dbReference type="ARBA" id="ARBA00011952"/>
    </source>
</evidence>
<dbReference type="PRINTS" id="PR00662">
    <property type="entry name" value="G6PISOMERASE"/>
</dbReference>
<keyword evidence="10" id="KW-1185">Reference proteome</keyword>
<comment type="catalytic activity">
    <reaction evidence="7 8">
        <text>alpha-D-glucose 6-phosphate = beta-D-fructose 6-phosphate</text>
        <dbReference type="Rhea" id="RHEA:11816"/>
        <dbReference type="ChEBI" id="CHEBI:57634"/>
        <dbReference type="ChEBI" id="CHEBI:58225"/>
        <dbReference type="EC" id="5.3.1.9"/>
    </reaction>
</comment>
<dbReference type="PANTHER" id="PTHR11469:SF1">
    <property type="entry name" value="GLUCOSE-6-PHOSPHATE ISOMERASE"/>
    <property type="match status" value="1"/>
</dbReference>
<comment type="caution">
    <text evidence="9">The sequence shown here is derived from an EMBL/GenBank/DDBJ whole genome shotgun (WGS) entry which is preliminary data.</text>
</comment>
<accession>V8CK14</accession>
<comment type="pathway">
    <text evidence="1 8">Carbohydrate degradation; glycolysis; D-glyceraldehyde 3-phosphate and glycerone phosphate from D-glucose: step 2/4.</text>
</comment>
<keyword evidence="4 8" id="KW-0312">Gluconeogenesis</keyword>
<dbReference type="PROSITE" id="PS00174">
    <property type="entry name" value="P_GLUCOSE_ISOMERASE_2"/>
    <property type="match status" value="1"/>
</dbReference>
<gene>
    <name evidence="9" type="ORF">HMPREF2087_00664</name>
</gene>
<comment type="similarity">
    <text evidence="2 8">Belongs to the GPI family.</text>
</comment>
<dbReference type="GO" id="GO:0006096">
    <property type="term" value="P:glycolytic process"/>
    <property type="evidence" value="ECO:0007669"/>
    <property type="project" value="UniProtKB-UniPathway"/>
</dbReference>
<evidence type="ECO:0000256" key="1">
    <source>
        <dbReference type="ARBA" id="ARBA00004926"/>
    </source>
</evidence>
<dbReference type="GO" id="GO:0051156">
    <property type="term" value="P:glucose 6-phosphate metabolic process"/>
    <property type="evidence" value="ECO:0007669"/>
    <property type="project" value="TreeGrafter"/>
</dbReference>
<evidence type="ECO:0000256" key="8">
    <source>
        <dbReference type="RuleBase" id="RU000612"/>
    </source>
</evidence>
<dbReference type="PANTHER" id="PTHR11469">
    <property type="entry name" value="GLUCOSE-6-PHOSPHATE ISOMERASE"/>
    <property type="match status" value="1"/>
</dbReference>
<dbReference type="Proteomes" id="UP000018688">
    <property type="component" value="Unassembled WGS sequence"/>
</dbReference>
<dbReference type="GO" id="GO:0006094">
    <property type="term" value="P:gluconeogenesis"/>
    <property type="evidence" value="ECO:0007669"/>
    <property type="project" value="UniProtKB-KW"/>
</dbReference>
<dbReference type="InterPro" id="IPR035476">
    <property type="entry name" value="SIS_PGI_1"/>
</dbReference>
<dbReference type="UniPathway" id="UPA00109">
    <property type="reaction ID" value="UER00181"/>
</dbReference>
<dbReference type="CDD" id="cd05015">
    <property type="entry name" value="SIS_PGI_1"/>
    <property type="match status" value="1"/>
</dbReference>
<dbReference type="GO" id="GO:0097367">
    <property type="term" value="F:carbohydrate derivative binding"/>
    <property type="evidence" value="ECO:0007669"/>
    <property type="project" value="InterPro"/>
</dbReference>
<dbReference type="RefSeq" id="WP_023929586.1">
    <property type="nucleotide sequence ID" value="NZ_KI669458.1"/>
</dbReference>
<dbReference type="EMBL" id="AZJJ01000001">
    <property type="protein sequence ID" value="ETD27743.1"/>
    <property type="molecule type" value="Genomic_DNA"/>
</dbReference>
<dbReference type="AlphaFoldDB" id="V8CK14"/>
<dbReference type="Pfam" id="PF00342">
    <property type="entry name" value="PGI"/>
    <property type="match status" value="1"/>
</dbReference>
<evidence type="ECO:0000256" key="6">
    <source>
        <dbReference type="ARBA" id="ARBA00023235"/>
    </source>
</evidence>
<dbReference type="InterPro" id="IPR018189">
    <property type="entry name" value="Phosphoglucose_isomerase_CS"/>
</dbReference>
<dbReference type="PROSITE" id="PS51463">
    <property type="entry name" value="P_GLUCOSE_ISOMERASE_3"/>
    <property type="match status" value="1"/>
</dbReference>
<dbReference type="InterPro" id="IPR035482">
    <property type="entry name" value="SIS_PGI_2"/>
</dbReference>
<dbReference type="Gene3D" id="3.40.50.10490">
    <property type="entry name" value="Glucose-6-phosphate isomerase like protein, domain 1"/>
    <property type="match status" value="2"/>
</dbReference>
<dbReference type="HOGENOM" id="CLU_037303_1_0_7"/>
<proteinExistence type="inferred from homology"/>
<sequence>MISFSTSYADYDLGSDYERLISAIKAESSSGASGYYKLPFDTFALDSALAYSACEYFSSITDLVIIGVGGSSLGARALHSALLHSCKHSARRVHFLEHTDPFETKRVLESISLQHTHFLLISKSGTTIESISLVKFLITHFDLLSSANKRHLACITDSGSPLESFAKAQGLECFTIPANVGGRFSVLSLVGLVPLSLLGLDIKALLQGARAMMESFFAGGERHIINKATFLAKHHKQYPISVLFSYGSVFSDMNRWFVQLWGESLGKSLDKGLDSADSSSTQGEGVGLTPVGLVGSIDQHSFLQLIVQGARDKVVSFLSLDDACAKACKDSSFVVPEYSLAGLESTDFVNGTPFLRLLNLQKQATLETLESCAIPTDSITLERLDEWHIGALVVYFELLTSCTGLLLGVNAYDQPGVEFGKQRLRTYFA</sequence>
<dbReference type="InterPro" id="IPR046348">
    <property type="entry name" value="SIS_dom_sf"/>
</dbReference>